<reference evidence="2" key="2">
    <citation type="submission" date="2024-08" db="UniProtKB">
        <authorList>
            <consortium name="EnsemblMetazoa"/>
        </authorList>
    </citation>
    <scope>IDENTIFICATION</scope>
</reference>
<keyword evidence="3" id="KW-1185">Reference proteome</keyword>
<proteinExistence type="predicted"/>
<evidence type="ECO:0000313" key="2">
    <source>
        <dbReference type="EnsemblMetazoa" id="XP_019754308.1"/>
    </source>
</evidence>
<dbReference type="PROSITE" id="PS50878">
    <property type="entry name" value="RT_POL"/>
    <property type="match status" value="1"/>
</dbReference>
<dbReference type="InterPro" id="IPR000477">
    <property type="entry name" value="RT_dom"/>
</dbReference>
<organism evidence="2 3">
    <name type="scientific">Dendroctonus ponderosae</name>
    <name type="common">Mountain pine beetle</name>
    <dbReference type="NCBI Taxonomy" id="77166"/>
    <lineage>
        <taxon>Eukaryota</taxon>
        <taxon>Metazoa</taxon>
        <taxon>Ecdysozoa</taxon>
        <taxon>Arthropoda</taxon>
        <taxon>Hexapoda</taxon>
        <taxon>Insecta</taxon>
        <taxon>Pterygota</taxon>
        <taxon>Neoptera</taxon>
        <taxon>Endopterygota</taxon>
        <taxon>Coleoptera</taxon>
        <taxon>Polyphaga</taxon>
        <taxon>Cucujiformia</taxon>
        <taxon>Curculionidae</taxon>
        <taxon>Scolytinae</taxon>
        <taxon>Dendroctonus</taxon>
    </lineage>
</organism>
<accession>A0AAR5NZF5</accession>
<evidence type="ECO:0000313" key="3">
    <source>
        <dbReference type="Proteomes" id="UP000019118"/>
    </source>
</evidence>
<sequence length="158" mass="18361">MRRSPTFSRRATRPISLLSVLYDLLTKIITNQLDFYQPLEQAGFRKEYSTIYLIQEGTEHNVPLHLTFVYYQKAFNSVEDKTERILIKSGFRQGGTISQKLLTLALQDVFKNLTWQKRGINIDGRFLTHLRFPDDIVLVSGDADELELVLLLRELKEA</sequence>
<feature type="domain" description="Reverse transcriptase" evidence="1">
    <location>
        <begin position="1"/>
        <end position="158"/>
    </location>
</feature>
<dbReference type="EnsemblMetazoa" id="XM_019898749.1">
    <property type="protein sequence ID" value="XP_019754308.1"/>
    <property type="gene ID" value="LOC109533426"/>
</dbReference>
<protein>
    <recommendedName>
        <fullName evidence="1">Reverse transcriptase domain-containing protein</fullName>
    </recommendedName>
</protein>
<name>A0AAR5NZF5_DENPD</name>
<dbReference type="Proteomes" id="UP000019118">
    <property type="component" value="Unassembled WGS sequence"/>
</dbReference>
<dbReference type="AlphaFoldDB" id="A0AAR5NZF5"/>
<reference evidence="3" key="1">
    <citation type="journal article" date="2013" name="Genome Biol.">
        <title>Draft genome of the mountain pine beetle, Dendroctonus ponderosae Hopkins, a major forest pest.</title>
        <authorList>
            <person name="Keeling C.I."/>
            <person name="Yuen M.M."/>
            <person name="Liao N.Y."/>
            <person name="Docking T.R."/>
            <person name="Chan S.K."/>
            <person name="Taylor G.A."/>
            <person name="Palmquist D.L."/>
            <person name="Jackman S.D."/>
            <person name="Nguyen A."/>
            <person name="Li M."/>
            <person name="Henderson H."/>
            <person name="Janes J.K."/>
            <person name="Zhao Y."/>
            <person name="Pandoh P."/>
            <person name="Moore R."/>
            <person name="Sperling F.A."/>
            <person name="Huber D.P."/>
            <person name="Birol I."/>
            <person name="Jones S.J."/>
            <person name="Bohlmann J."/>
        </authorList>
    </citation>
    <scope>NUCLEOTIDE SEQUENCE</scope>
</reference>
<evidence type="ECO:0000259" key="1">
    <source>
        <dbReference type="PROSITE" id="PS50878"/>
    </source>
</evidence>